<keyword evidence="1 8" id="KW-0808">Transferase</keyword>
<dbReference type="PANTHER" id="PTHR43072:SF23">
    <property type="entry name" value="UPF0039 PROTEIN C11D3.02C"/>
    <property type="match status" value="1"/>
</dbReference>
<feature type="domain" description="N-acetyltransferase" evidence="7">
    <location>
        <begin position="1"/>
        <end position="163"/>
    </location>
</feature>
<evidence type="ECO:0000256" key="2">
    <source>
        <dbReference type="ARBA" id="ARBA00023315"/>
    </source>
</evidence>
<accession>A0A024HPP5</accession>
<dbReference type="CDD" id="cd04301">
    <property type="entry name" value="NAT_SF"/>
    <property type="match status" value="1"/>
</dbReference>
<gene>
    <name evidence="8" type="primary">yncA</name>
    <name evidence="8" type="ORF">PKB_5184</name>
</gene>
<dbReference type="PANTHER" id="PTHR43072">
    <property type="entry name" value="N-ACETYLTRANSFERASE"/>
    <property type="match status" value="1"/>
</dbReference>
<proteinExistence type="predicted"/>
<dbReference type="AlphaFoldDB" id="A0A024HPP5"/>
<dbReference type="Gene3D" id="3.40.630.30">
    <property type="match status" value="1"/>
</dbReference>
<dbReference type="HOGENOM" id="CLU_013985_4_4_6"/>
<protein>
    <recommendedName>
        <fullName evidence="5">L-methionine sulfoximine/L-methionine sulfone acetyltransferase</fullName>
    </recommendedName>
    <alternativeName>
        <fullName evidence="6">Methionine derivative detoxifier A</fullName>
    </alternativeName>
</protein>
<dbReference type="Proteomes" id="UP000025241">
    <property type="component" value="Chromosome I"/>
</dbReference>
<dbReference type="KEGG" id="pkc:PKB_5184"/>
<evidence type="ECO:0000259" key="7">
    <source>
        <dbReference type="PROSITE" id="PS51186"/>
    </source>
</evidence>
<reference evidence="8 9" key="1">
    <citation type="submission" date="2013-03" db="EMBL/GenBank/DDBJ databases">
        <authorList>
            <person name="Linke B."/>
        </authorList>
    </citation>
    <scope>NUCLEOTIDE SEQUENCE [LARGE SCALE GENOMIC DNA]</scope>
    <source>
        <strain evidence="8 9">B13</strain>
    </source>
</reference>
<evidence type="ECO:0000256" key="5">
    <source>
        <dbReference type="ARBA" id="ARBA00072269"/>
    </source>
</evidence>
<evidence type="ECO:0000256" key="4">
    <source>
        <dbReference type="ARBA" id="ARBA00051334"/>
    </source>
</evidence>
<dbReference type="STRING" id="1301098.PKB_5184"/>
<dbReference type="InterPro" id="IPR016181">
    <property type="entry name" value="Acyl_CoA_acyltransferase"/>
</dbReference>
<keyword evidence="2 8" id="KW-0012">Acyltransferase</keyword>
<name>A0A024HPP5_PSEKB</name>
<dbReference type="FunFam" id="3.40.630.30:FF:000026">
    <property type="entry name" value="Phosphinothricin acetyltransferase"/>
    <property type="match status" value="1"/>
</dbReference>
<dbReference type="Pfam" id="PF00583">
    <property type="entry name" value="Acetyltransf_1"/>
    <property type="match status" value="1"/>
</dbReference>
<dbReference type="EMBL" id="HG322950">
    <property type="protein sequence ID" value="CDF86497.1"/>
    <property type="molecule type" value="Genomic_DNA"/>
</dbReference>
<dbReference type="PATRIC" id="fig|1301098.3.peg.5160"/>
<evidence type="ECO:0000256" key="3">
    <source>
        <dbReference type="ARBA" id="ARBA00050603"/>
    </source>
</evidence>
<evidence type="ECO:0000256" key="6">
    <source>
        <dbReference type="ARBA" id="ARBA00078632"/>
    </source>
</evidence>
<organism evidence="8 9">
    <name type="scientific">Pseudomonas knackmussii (strain DSM 6978 / CCUG 54928 / LMG 23759 / B13)</name>
    <dbReference type="NCBI Taxonomy" id="1301098"/>
    <lineage>
        <taxon>Bacteria</taxon>
        <taxon>Pseudomonadati</taxon>
        <taxon>Pseudomonadota</taxon>
        <taxon>Gammaproteobacteria</taxon>
        <taxon>Pseudomonadales</taxon>
        <taxon>Pseudomonadaceae</taxon>
        <taxon>Pseudomonas</taxon>
    </lineage>
</organism>
<sequence>MLIREATPADLEALRDIYNDAVLNTTAIWNEIAIDVENRRAWLELRAQQGFPVLVCEDGGEVVGYSSYGPWRAFDGFRETVEHSVYVRADQRGKGLGVVLLQALVERARAQGLHVMVAAIESGNAASIRLHERLGFVTTGQMPQVGQKFGRWLDLTFMQLILDPRSAP</sequence>
<dbReference type="eggNOG" id="COG1247">
    <property type="taxonomic scope" value="Bacteria"/>
</dbReference>
<keyword evidence="9" id="KW-1185">Reference proteome</keyword>
<evidence type="ECO:0000256" key="1">
    <source>
        <dbReference type="ARBA" id="ARBA00022679"/>
    </source>
</evidence>
<evidence type="ECO:0000313" key="9">
    <source>
        <dbReference type="Proteomes" id="UP000025241"/>
    </source>
</evidence>
<dbReference type="InterPro" id="IPR000182">
    <property type="entry name" value="GNAT_dom"/>
</dbReference>
<dbReference type="PROSITE" id="PS51186">
    <property type="entry name" value="GNAT"/>
    <property type="match status" value="1"/>
</dbReference>
<dbReference type="SUPFAM" id="SSF55729">
    <property type="entry name" value="Acyl-CoA N-acyltransferases (Nat)"/>
    <property type="match status" value="1"/>
</dbReference>
<evidence type="ECO:0000313" key="8">
    <source>
        <dbReference type="EMBL" id="CDF86497.1"/>
    </source>
</evidence>
<reference evidence="8 9" key="2">
    <citation type="submission" date="2014-05" db="EMBL/GenBank/DDBJ databases">
        <title>Genome sequence of the 3-chlorobenzoate degrading bacterium Pseudomonas knackmussii B13 shows multiple evidence for horizontal gene transfer.</title>
        <authorList>
            <person name="Miyazaki R."/>
            <person name="Bertelli C."/>
            <person name="Falquet L."/>
            <person name="Robinson-Rechavi M."/>
            <person name="Gharib W."/>
            <person name="Roy S."/>
            <person name="Van der Meer J.R."/>
        </authorList>
    </citation>
    <scope>NUCLEOTIDE SEQUENCE [LARGE SCALE GENOMIC DNA]</scope>
    <source>
        <strain evidence="8 9">B13</strain>
    </source>
</reference>
<comment type="catalytic activity">
    <reaction evidence="3">
        <text>L-methionine sulfoximine + acetyl-CoA = N-acetyl-L-methionine sulfoximine + CoA + H(+)</text>
        <dbReference type="Rhea" id="RHEA:47660"/>
        <dbReference type="ChEBI" id="CHEBI:15378"/>
        <dbReference type="ChEBI" id="CHEBI:57287"/>
        <dbReference type="ChEBI" id="CHEBI:57288"/>
        <dbReference type="ChEBI" id="CHEBI:87826"/>
        <dbReference type="ChEBI" id="CHEBI:87827"/>
    </reaction>
</comment>
<comment type="catalytic activity">
    <reaction evidence="4">
        <text>L-methionine sulfone + acetyl-CoA = N-acetyl-L-methionine sulfone + CoA + H(+)</text>
        <dbReference type="Rhea" id="RHEA:47656"/>
        <dbReference type="ChEBI" id="CHEBI:15378"/>
        <dbReference type="ChEBI" id="CHEBI:57287"/>
        <dbReference type="ChEBI" id="CHEBI:57288"/>
        <dbReference type="ChEBI" id="CHEBI:87824"/>
        <dbReference type="ChEBI" id="CHEBI:87825"/>
    </reaction>
</comment>
<dbReference type="GO" id="GO:0016747">
    <property type="term" value="F:acyltransferase activity, transferring groups other than amino-acyl groups"/>
    <property type="evidence" value="ECO:0007669"/>
    <property type="project" value="InterPro"/>
</dbReference>